<accession>A0A0G4GI77</accession>
<feature type="region of interest" description="Disordered" evidence="1">
    <location>
        <begin position="169"/>
        <end position="258"/>
    </location>
</feature>
<dbReference type="EMBL" id="CDMZ01001238">
    <property type="protein sequence ID" value="CEM29487.1"/>
    <property type="molecule type" value="Genomic_DNA"/>
</dbReference>
<reference evidence="3" key="1">
    <citation type="submission" date="2014-11" db="EMBL/GenBank/DDBJ databases">
        <authorList>
            <person name="Otto D Thomas"/>
            <person name="Naeem Raeece"/>
        </authorList>
    </citation>
    <scope>NUCLEOTIDE SEQUENCE</scope>
</reference>
<protein>
    <recommendedName>
        <fullName evidence="2">CBM20 domain-containing protein</fullName>
    </recommendedName>
</protein>
<dbReference type="InterPro" id="IPR002044">
    <property type="entry name" value="CBM20"/>
</dbReference>
<feature type="domain" description="CBM20" evidence="2">
    <location>
        <begin position="8"/>
        <end position="55"/>
    </location>
</feature>
<feature type="compositionally biased region" description="Basic and acidic residues" evidence="1">
    <location>
        <begin position="300"/>
        <end position="313"/>
    </location>
</feature>
<dbReference type="VEuPathDB" id="CryptoDB:Cvel_22001"/>
<organism evidence="3">
    <name type="scientific">Chromera velia CCMP2878</name>
    <dbReference type="NCBI Taxonomy" id="1169474"/>
    <lineage>
        <taxon>Eukaryota</taxon>
        <taxon>Sar</taxon>
        <taxon>Alveolata</taxon>
        <taxon>Colpodellida</taxon>
        <taxon>Chromeraceae</taxon>
        <taxon>Chromera</taxon>
    </lineage>
</organism>
<proteinExistence type="predicted"/>
<evidence type="ECO:0000259" key="2">
    <source>
        <dbReference type="Pfam" id="PF00686"/>
    </source>
</evidence>
<dbReference type="Pfam" id="PF00686">
    <property type="entry name" value="CBM_20"/>
    <property type="match status" value="1"/>
</dbReference>
<feature type="compositionally biased region" description="Pro residues" evidence="1">
    <location>
        <begin position="340"/>
        <end position="353"/>
    </location>
</feature>
<dbReference type="InterPro" id="IPR013783">
    <property type="entry name" value="Ig-like_fold"/>
</dbReference>
<name>A0A0G4GI77_9ALVE</name>
<sequence length="696" mass="74432">MMASRGIIFACSGADVGEDREVVVVGQNSALGNWDVTRGVPLRAEGSLEFPFWVSGPVELLPCEGRGSQTLTDNAGGAVDQQQQQQQFLFVVVPTGVTHRGGWGGRGEGQTQRSSQSVGVFEEMKIEPLNEVRVVDVPEGVWVWVGGRWGDIQTTSVVADRGEVERLQAERRGEWQQQVEPQTEYSHLEAPPSPSPPTLTDTYPVGRMNRDAECVHKPFPSDTSSHKHTGLSLTDSSTCRQREKHPRMKAPRSPHLSHAHTTETVLSQTVCAQIALEADSNRVRERKVVDGQSQFRGGHGVREGGEMEGRGCNREVNPPKVSVSHASLSHPKPAASPNRMPMPPHCPTPPSPTGPREDQRPFATAPQPTASRVSHLRAKGAGSGGVKRGREGECAGGVVRSVTKEGSMGGHLRDGISDLCEEEATVARPFKHHRVTGENCTLRMSDHSALDPAPQGQGQLVLRDKWGNRLCGHGRRQDRCKQCGGSSICEHGRQRRRCKECGGSSICEHGRRRDRCKQCGGSSICEHGRQRYVCKECGGSGICEHGRRRSSCKECRGAGICEHGRSAVSARSVGGQVFVSMAESAVNARSVGAPAFANTAESAPSARNVVVPGFVSTAGSAVGARSVAAQVFASMAESAVSAKSAGAQAFASMGGCATGAKSAKSKNSLKSTTLTAACSVKKKMWKKKRRGRALCE</sequence>
<evidence type="ECO:0000256" key="1">
    <source>
        <dbReference type="SAM" id="MobiDB-lite"/>
    </source>
</evidence>
<dbReference type="AlphaFoldDB" id="A0A0G4GI77"/>
<feature type="compositionally biased region" description="Basic residues" evidence="1">
    <location>
        <begin position="242"/>
        <end position="258"/>
    </location>
</feature>
<gene>
    <name evidence="3" type="ORF">Cvel_22001</name>
</gene>
<dbReference type="SUPFAM" id="SSF49452">
    <property type="entry name" value="Starch-binding domain-like"/>
    <property type="match status" value="1"/>
</dbReference>
<dbReference type="GO" id="GO:0030246">
    <property type="term" value="F:carbohydrate binding"/>
    <property type="evidence" value="ECO:0007669"/>
    <property type="project" value="InterPro"/>
</dbReference>
<evidence type="ECO:0000313" key="3">
    <source>
        <dbReference type="EMBL" id="CEM29487.1"/>
    </source>
</evidence>
<dbReference type="InterPro" id="IPR013784">
    <property type="entry name" value="Carb-bd-like_fold"/>
</dbReference>
<feature type="compositionally biased region" description="Polar residues" evidence="1">
    <location>
        <begin position="175"/>
        <end position="185"/>
    </location>
</feature>
<feature type="region of interest" description="Disordered" evidence="1">
    <location>
        <begin position="291"/>
        <end position="392"/>
    </location>
</feature>
<dbReference type="Gene3D" id="2.60.40.10">
    <property type="entry name" value="Immunoglobulins"/>
    <property type="match status" value="1"/>
</dbReference>